<keyword evidence="2" id="KW-0560">Oxidoreductase</keyword>
<dbReference type="RefSeq" id="WP_196605510.1">
    <property type="nucleotide sequence ID" value="NZ_CP116940.1"/>
</dbReference>
<evidence type="ECO:0000259" key="1">
    <source>
        <dbReference type="Pfam" id="PF00148"/>
    </source>
</evidence>
<gene>
    <name evidence="2" type="ORF">J2S01_002217</name>
</gene>
<dbReference type="PANTHER" id="PTHR42956:SF1">
    <property type="entry name" value="NITROGENASE IRON-MOLYBDENUM COFACTOR BIOSYNTHESIS PROTEIN NIFE"/>
    <property type="match status" value="1"/>
</dbReference>
<dbReference type="Pfam" id="PF00148">
    <property type="entry name" value="Oxidored_nitro"/>
    <property type="match status" value="1"/>
</dbReference>
<dbReference type="Gene3D" id="3.40.50.1980">
    <property type="entry name" value="Nitrogenase molybdenum iron protein domain"/>
    <property type="match status" value="3"/>
</dbReference>
<dbReference type="EC" id="1.18.6.1" evidence="2"/>
<protein>
    <submittedName>
        <fullName evidence="2">Nitrogenase molybdenum-iron protein alpha chain</fullName>
        <ecNumber evidence="2">1.18.6.1</ecNumber>
    </submittedName>
</protein>
<proteinExistence type="predicted"/>
<name>A0ABT9Y9T1_9FIRM</name>
<sequence length="464" mass="51583">MLEERKILTREKRTNAVTAYQGSKKELQAVTADQEIQQRIRTFSQDKKDEVYEALRLLSEIGDTVVIVHGVVGTAILETSLIHGQEQPIWYSTNLDERDTILGSDEKLRDTVRRAYEKHQPKAIFILGTSVVAINNDDISTVILEMQEELPVKIISIYTDGFKSKAEINGIDIVLHALAKYILAEYGEKINIVDIISITESRKNLGELERLTGRLEIKCNIIPQFSCLDDITKAGRAEAAIAVNSDEAEVLLSGLQEKSGVKSIISRVPIGIEGTAAWLSALGDTFKSADRAHAVIEEEERFFAEYLKNKPFAGKKVFIALPIRPAAELALFLRGIGFEISGISAPYIDSLNKDALEILPDDLFIKIGGGQPFELANILGKIKPDFYIGTDGSAAWTAVLGIIPISVSQMTLYGYKGAAELIERLRQAQTANEFGNYLYKNDSLPYKTSWLKKSPDWYVKLEVK</sequence>
<dbReference type="SUPFAM" id="SSF53807">
    <property type="entry name" value="Helical backbone' metal receptor"/>
    <property type="match status" value="1"/>
</dbReference>
<dbReference type="PANTHER" id="PTHR42956">
    <property type="entry name" value="NITROGENASE IRON-MOLYBDENUM COFACTOR BIOSYNTHESIS PROTEIN NIFE"/>
    <property type="match status" value="1"/>
</dbReference>
<feature type="domain" description="Nitrogenase/oxidoreductase component 1" evidence="1">
    <location>
        <begin position="54"/>
        <end position="426"/>
    </location>
</feature>
<dbReference type="EMBL" id="JAUSUE010000017">
    <property type="protein sequence ID" value="MDQ0204489.1"/>
    <property type="molecule type" value="Genomic_DNA"/>
</dbReference>
<dbReference type="CDD" id="cd00316">
    <property type="entry name" value="Oxidoreductase_nitrogenase"/>
    <property type="match status" value="1"/>
</dbReference>
<comment type="caution">
    <text evidence="2">The sequence shown here is derived from an EMBL/GenBank/DDBJ whole genome shotgun (WGS) entry which is preliminary data.</text>
</comment>
<evidence type="ECO:0000313" key="3">
    <source>
        <dbReference type="Proteomes" id="UP001239167"/>
    </source>
</evidence>
<accession>A0ABT9Y9T1</accession>
<reference evidence="2 3" key="1">
    <citation type="submission" date="2023-07" db="EMBL/GenBank/DDBJ databases">
        <title>Genomic Encyclopedia of Type Strains, Phase IV (KMG-IV): sequencing the most valuable type-strain genomes for metagenomic binning, comparative biology and taxonomic classification.</title>
        <authorList>
            <person name="Goeker M."/>
        </authorList>
    </citation>
    <scope>NUCLEOTIDE SEQUENCE [LARGE SCALE GENOMIC DNA]</scope>
    <source>
        <strain evidence="2 3">DSM 16980</strain>
    </source>
</reference>
<dbReference type="InterPro" id="IPR000510">
    <property type="entry name" value="Nase/OxRdtase_comp1"/>
</dbReference>
<organism evidence="2 3">
    <name type="scientific">Pectinatus haikarae</name>
    <dbReference type="NCBI Taxonomy" id="349096"/>
    <lineage>
        <taxon>Bacteria</taxon>
        <taxon>Bacillati</taxon>
        <taxon>Bacillota</taxon>
        <taxon>Negativicutes</taxon>
        <taxon>Selenomonadales</taxon>
        <taxon>Selenomonadaceae</taxon>
        <taxon>Pectinatus</taxon>
    </lineage>
</organism>
<dbReference type="InterPro" id="IPR049939">
    <property type="entry name" value="NifE-like"/>
</dbReference>
<keyword evidence="3" id="KW-1185">Reference proteome</keyword>
<dbReference type="GO" id="GO:0016163">
    <property type="term" value="F:nitrogenase activity"/>
    <property type="evidence" value="ECO:0007669"/>
    <property type="project" value="UniProtKB-EC"/>
</dbReference>
<evidence type="ECO:0000313" key="2">
    <source>
        <dbReference type="EMBL" id="MDQ0204489.1"/>
    </source>
</evidence>
<dbReference type="Proteomes" id="UP001239167">
    <property type="component" value="Unassembled WGS sequence"/>
</dbReference>